<feature type="compositionally biased region" description="Pro residues" evidence="1">
    <location>
        <begin position="55"/>
        <end position="66"/>
    </location>
</feature>
<name>A0A086SVX0_HAPC1</name>
<evidence type="ECO:0000313" key="3">
    <source>
        <dbReference type="Proteomes" id="UP000029964"/>
    </source>
</evidence>
<feature type="compositionally biased region" description="Basic and acidic residues" evidence="1">
    <location>
        <begin position="13"/>
        <end position="46"/>
    </location>
</feature>
<evidence type="ECO:0000313" key="2">
    <source>
        <dbReference type="EMBL" id="KFH41252.1"/>
    </source>
</evidence>
<accession>A0A086SVX0</accession>
<sequence>MGRYHHTTTRGSINDRKTTSHRDSTTSRHGIPDHPPSRRRPFKETSARLTLAPWVPLPSRPPLSGR</sequence>
<gene>
    <name evidence="2" type="ORF">ACRE_080360</name>
</gene>
<dbReference type="AlphaFoldDB" id="A0A086SVX0"/>
<dbReference type="HOGENOM" id="CLU_2830607_0_0_1"/>
<feature type="region of interest" description="Disordered" evidence="1">
    <location>
        <begin position="1"/>
        <end position="66"/>
    </location>
</feature>
<keyword evidence="3" id="KW-1185">Reference proteome</keyword>
<protein>
    <submittedName>
        <fullName evidence="2">Uncharacterized protein</fullName>
    </submittedName>
</protein>
<evidence type="ECO:0000256" key="1">
    <source>
        <dbReference type="SAM" id="MobiDB-lite"/>
    </source>
</evidence>
<reference evidence="3" key="1">
    <citation type="journal article" date="2014" name="Genome Announc.">
        <title>Genome sequence and annotation of Acremonium chrysogenum, producer of the beta-lactam antibiotic cephalosporin C.</title>
        <authorList>
            <person name="Terfehr D."/>
            <person name="Dahlmann T.A."/>
            <person name="Specht T."/>
            <person name="Zadra I."/>
            <person name="Kuernsteiner H."/>
            <person name="Kueck U."/>
        </authorList>
    </citation>
    <scope>NUCLEOTIDE SEQUENCE [LARGE SCALE GENOMIC DNA]</scope>
    <source>
        <strain evidence="3">ATCC 11550 / CBS 779.69 / DSM 880 / IAM 14645 / JCM 23072 / IMI 49137</strain>
    </source>
</reference>
<dbReference type="Proteomes" id="UP000029964">
    <property type="component" value="Unassembled WGS sequence"/>
</dbReference>
<proteinExistence type="predicted"/>
<dbReference type="EMBL" id="JPKY01000138">
    <property type="protein sequence ID" value="KFH41252.1"/>
    <property type="molecule type" value="Genomic_DNA"/>
</dbReference>
<comment type="caution">
    <text evidence="2">The sequence shown here is derived from an EMBL/GenBank/DDBJ whole genome shotgun (WGS) entry which is preliminary data.</text>
</comment>
<organism evidence="2 3">
    <name type="scientific">Hapsidospora chrysogenum (strain ATCC 11550 / CBS 779.69 / DSM 880 / IAM 14645 / JCM 23072 / IMI 49137)</name>
    <name type="common">Acremonium chrysogenum</name>
    <dbReference type="NCBI Taxonomy" id="857340"/>
    <lineage>
        <taxon>Eukaryota</taxon>
        <taxon>Fungi</taxon>
        <taxon>Dikarya</taxon>
        <taxon>Ascomycota</taxon>
        <taxon>Pezizomycotina</taxon>
        <taxon>Sordariomycetes</taxon>
        <taxon>Hypocreomycetidae</taxon>
        <taxon>Hypocreales</taxon>
        <taxon>Bionectriaceae</taxon>
        <taxon>Hapsidospora</taxon>
    </lineage>
</organism>